<dbReference type="OrthoDB" id="93513at2759"/>
<sequence>MSKHESGEGVSGHLSIALEHSSYAPGEVVRGFFTHPTLTIIQLTESRTFEIGEYKFSLDFQLPIDLPSSFELLDIYSGIAERLRVRIKYRATLWLQTDSESVAYLNAEHEFSVHAPPNITKSVHCLEIAALETVYWLYCINRGSFEMTVLILKDMYFSSEIIPLQCRLDGSILKVAIDSISVDFVEDVMLRNLGERADWTVTRVLSTQCVPNIAARQTKNQVLSVELSGTNAPVNPDVASRLIQFICCKPFLAQDIVCEIPVTILHHNSSVARYRRGHVRI</sequence>
<dbReference type="GeneID" id="94350072"/>
<dbReference type="AlphaFoldDB" id="A0A976IGR5"/>
<dbReference type="EMBL" id="SHOA02000004">
    <property type="protein sequence ID" value="TDH71221.1"/>
    <property type="molecule type" value="Genomic_DNA"/>
</dbReference>
<organism evidence="1 2">
    <name type="scientific">Bremia lactucae</name>
    <name type="common">Lettuce downy mildew</name>
    <dbReference type="NCBI Taxonomy" id="4779"/>
    <lineage>
        <taxon>Eukaryota</taxon>
        <taxon>Sar</taxon>
        <taxon>Stramenopiles</taxon>
        <taxon>Oomycota</taxon>
        <taxon>Peronosporomycetes</taxon>
        <taxon>Peronosporales</taxon>
        <taxon>Peronosporaceae</taxon>
        <taxon>Bremia</taxon>
    </lineage>
</organism>
<comment type="caution">
    <text evidence="1">The sequence shown here is derived from an EMBL/GenBank/DDBJ whole genome shotgun (WGS) entry which is preliminary data.</text>
</comment>
<name>A0A976IGR5_BRELC</name>
<evidence type="ECO:0000313" key="2">
    <source>
        <dbReference type="Proteomes" id="UP000294530"/>
    </source>
</evidence>
<dbReference type="Gene3D" id="2.60.40.640">
    <property type="match status" value="1"/>
</dbReference>
<evidence type="ECO:0000313" key="1">
    <source>
        <dbReference type="EMBL" id="TDH71221.1"/>
    </source>
</evidence>
<reference evidence="1 2" key="1">
    <citation type="journal article" date="2021" name="Genome Biol.">
        <title>AFLAP: assembly-free linkage analysis pipeline using k-mers from genome sequencing data.</title>
        <authorList>
            <person name="Fletcher K."/>
            <person name="Zhang L."/>
            <person name="Gil J."/>
            <person name="Han R."/>
            <person name="Cavanaugh K."/>
            <person name="Michelmore R."/>
        </authorList>
    </citation>
    <scope>NUCLEOTIDE SEQUENCE [LARGE SCALE GENOMIC DNA]</scope>
    <source>
        <strain evidence="1 2">SF5</strain>
    </source>
</reference>
<dbReference type="Proteomes" id="UP000294530">
    <property type="component" value="Unassembled WGS sequence"/>
</dbReference>
<dbReference type="KEGG" id="blac:94350072"/>
<dbReference type="RefSeq" id="XP_067820720.1">
    <property type="nucleotide sequence ID" value="XM_067964401.1"/>
</dbReference>
<protein>
    <recommendedName>
        <fullName evidence="3">Arrestin-like N-terminal domain-containing protein</fullName>
    </recommendedName>
</protein>
<dbReference type="InterPro" id="IPR014752">
    <property type="entry name" value="Arrestin-like_C"/>
</dbReference>
<evidence type="ECO:0008006" key="3">
    <source>
        <dbReference type="Google" id="ProtNLM"/>
    </source>
</evidence>
<keyword evidence="2" id="KW-1185">Reference proteome</keyword>
<proteinExistence type="predicted"/>
<gene>
    <name evidence="1" type="ORF">CCR75_006331</name>
</gene>
<accession>A0A976IGR5</accession>